<dbReference type="Pfam" id="PF02151">
    <property type="entry name" value="UVR"/>
    <property type="match status" value="1"/>
</dbReference>
<gene>
    <name evidence="2" type="ORF">I41_34090</name>
</gene>
<dbReference type="EMBL" id="CP036339">
    <property type="protein sequence ID" value="QDT74214.1"/>
    <property type="molecule type" value="Genomic_DNA"/>
</dbReference>
<proteinExistence type="predicted"/>
<protein>
    <recommendedName>
        <fullName evidence="1">UVR domain-containing protein</fullName>
    </recommendedName>
</protein>
<sequence>MAEEGSSARTNIHRLALATPAMPRSPRSNNIDRLLRDWAYEPGRPVVRRAVGEDGRELLQMRVDMGVLQLETTGRPDGEKPEGFPTYYDLLVSAAFQEGTEFALNAERQQEVDREFVQFYHRRICWLTLNEYERAAEDAEHSLRLMDFSSANAEDRDWAMLHEQYRPFVLFHKVQATALTRLQEDKPEAAVEVIGSGLQSLAAIFAQHGAEEHYDEDLFVVKLREMQESIKSQFHIGPSLAEQLADAVATEQYELAAKLRDRLARKVERK</sequence>
<organism evidence="2 3">
    <name type="scientific">Lacipirellula limnantheis</name>
    <dbReference type="NCBI Taxonomy" id="2528024"/>
    <lineage>
        <taxon>Bacteria</taxon>
        <taxon>Pseudomonadati</taxon>
        <taxon>Planctomycetota</taxon>
        <taxon>Planctomycetia</taxon>
        <taxon>Pirellulales</taxon>
        <taxon>Lacipirellulaceae</taxon>
        <taxon>Lacipirellula</taxon>
    </lineage>
</organism>
<evidence type="ECO:0000313" key="2">
    <source>
        <dbReference type="EMBL" id="QDT74214.1"/>
    </source>
</evidence>
<dbReference type="KEGG" id="llh:I41_34090"/>
<evidence type="ECO:0000259" key="1">
    <source>
        <dbReference type="Pfam" id="PF02151"/>
    </source>
</evidence>
<keyword evidence="3" id="KW-1185">Reference proteome</keyword>
<dbReference type="Proteomes" id="UP000317909">
    <property type="component" value="Chromosome"/>
</dbReference>
<name>A0A517U0R4_9BACT</name>
<feature type="domain" description="UVR" evidence="1">
    <location>
        <begin position="240"/>
        <end position="265"/>
    </location>
</feature>
<dbReference type="InterPro" id="IPR001943">
    <property type="entry name" value="UVR_dom"/>
</dbReference>
<evidence type="ECO:0000313" key="3">
    <source>
        <dbReference type="Proteomes" id="UP000317909"/>
    </source>
</evidence>
<dbReference type="AlphaFoldDB" id="A0A517U0R4"/>
<accession>A0A517U0R4</accession>
<reference evidence="2 3" key="1">
    <citation type="submission" date="2019-02" db="EMBL/GenBank/DDBJ databases">
        <title>Deep-cultivation of Planctomycetes and their phenomic and genomic characterization uncovers novel biology.</title>
        <authorList>
            <person name="Wiegand S."/>
            <person name="Jogler M."/>
            <person name="Boedeker C."/>
            <person name="Pinto D."/>
            <person name="Vollmers J."/>
            <person name="Rivas-Marin E."/>
            <person name="Kohn T."/>
            <person name="Peeters S.H."/>
            <person name="Heuer A."/>
            <person name="Rast P."/>
            <person name="Oberbeckmann S."/>
            <person name="Bunk B."/>
            <person name="Jeske O."/>
            <person name="Meyerdierks A."/>
            <person name="Storesund J.E."/>
            <person name="Kallscheuer N."/>
            <person name="Luecker S."/>
            <person name="Lage O.M."/>
            <person name="Pohl T."/>
            <person name="Merkel B.J."/>
            <person name="Hornburger P."/>
            <person name="Mueller R.-W."/>
            <person name="Bruemmer F."/>
            <person name="Labrenz M."/>
            <person name="Spormann A.M."/>
            <person name="Op den Camp H."/>
            <person name="Overmann J."/>
            <person name="Amann R."/>
            <person name="Jetten M.S.M."/>
            <person name="Mascher T."/>
            <person name="Medema M.H."/>
            <person name="Devos D.P."/>
            <person name="Kaster A.-K."/>
            <person name="Ovreas L."/>
            <person name="Rohde M."/>
            <person name="Galperin M.Y."/>
            <person name="Jogler C."/>
        </authorList>
    </citation>
    <scope>NUCLEOTIDE SEQUENCE [LARGE SCALE GENOMIC DNA]</scope>
    <source>
        <strain evidence="2 3">I41</strain>
    </source>
</reference>